<dbReference type="GO" id="GO:0016747">
    <property type="term" value="F:acyltransferase activity, transferring groups other than amino-acyl groups"/>
    <property type="evidence" value="ECO:0007669"/>
    <property type="project" value="InterPro"/>
</dbReference>
<dbReference type="Gene3D" id="3.40.630.30">
    <property type="match status" value="1"/>
</dbReference>
<dbReference type="OrthoDB" id="9801656at2"/>
<evidence type="ECO:0000313" key="2">
    <source>
        <dbReference type="EMBL" id="KAA8998612.1"/>
    </source>
</evidence>
<dbReference type="Pfam" id="PF13302">
    <property type="entry name" value="Acetyltransf_3"/>
    <property type="match status" value="1"/>
</dbReference>
<dbReference type="AlphaFoldDB" id="A0A5J5FXD2"/>
<dbReference type="InterPro" id="IPR051531">
    <property type="entry name" value="N-acetyltransferase"/>
</dbReference>
<gene>
    <name evidence="2" type="ORF">FJU30_15535</name>
</gene>
<dbReference type="InterPro" id="IPR000182">
    <property type="entry name" value="GNAT_dom"/>
</dbReference>
<dbReference type="InterPro" id="IPR016181">
    <property type="entry name" value="Acyl_CoA_acyltransferase"/>
</dbReference>
<feature type="domain" description="N-acetyltransferase" evidence="1">
    <location>
        <begin position="20"/>
        <end position="188"/>
    </location>
</feature>
<name>A0A5J5FXD2_9GAMM</name>
<keyword evidence="3" id="KW-1185">Reference proteome</keyword>
<comment type="caution">
    <text evidence="2">The sequence shown here is derived from an EMBL/GenBank/DDBJ whole genome shotgun (WGS) entry which is preliminary data.</text>
</comment>
<protein>
    <submittedName>
        <fullName evidence="2">GNAT family N-acetyltransferase</fullName>
    </submittedName>
</protein>
<organism evidence="2 3">
    <name type="scientific">Affinibrenneria salicis</name>
    <dbReference type="NCBI Taxonomy" id="2590031"/>
    <lineage>
        <taxon>Bacteria</taxon>
        <taxon>Pseudomonadati</taxon>
        <taxon>Pseudomonadota</taxon>
        <taxon>Gammaproteobacteria</taxon>
        <taxon>Enterobacterales</taxon>
        <taxon>Pectobacteriaceae</taxon>
        <taxon>Affinibrenneria</taxon>
    </lineage>
</organism>
<evidence type="ECO:0000313" key="3">
    <source>
        <dbReference type="Proteomes" id="UP000335415"/>
    </source>
</evidence>
<dbReference type="PROSITE" id="PS51186">
    <property type="entry name" value="GNAT"/>
    <property type="match status" value="1"/>
</dbReference>
<proteinExistence type="predicted"/>
<dbReference type="EMBL" id="VYKJ01000008">
    <property type="protein sequence ID" value="KAA8998612.1"/>
    <property type="molecule type" value="Genomic_DNA"/>
</dbReference>
<dbReference type="PANTHER" id="PTHR43792">
    <property type="entry name" value="GNAT FAMILY, PUTATIVE (AFU_ORTHOLOGUE AFUA_3G00765)-RELATED-RELATED"/>
    <property type="match status" value="1"/>
</dbReference>
<evidence type="ECO:0000259" key="1">
    <source>
        <dbReference type="PROSITE" id="PS51186"/>
    </source>
</evidence>
<dbReference type="Proteomes" id="UP000335415">
    <property type="component" value="Unassembled WGS sequence"/>
</dbReference>
<keyword evidence="2" id="KW-0808">Transferase</keyword>
<sequence>MQSPPAQSGPDIAPVITDRLRLRPFAREDRAAWADWNSRPDVYRFLLRHAPQGDALATRFQSILNAGHRFHQDGDELRLAVERRGDQALIGEVVLKLTSQSAGQAEVGYIFSPSVIGQGYATEAVRAMISFGFAAFGFQRIFARLDAGNIGSVGVLERLGLRREAHLLQSSYFDGSWSDEYIYAILHREWSAGE</sequence>
<reference evidence="2 3" key="1">
    <citation type="submission" date="2019-09" db="EMBL/GenBank/DDBJ databases">
        <authorList>
            <person name="Li Y."/>
        </authorList>
    </citation>
    <scope>NUCLEOTIDE SEQUENCE [LARGE SCALE GENOMIC DNA]</scope>
    <source>
        <strain evidence="2 3">L3-3HA</strain>
    </source>
</reference>
<accession>A0A5J5FXD2</accession>
<dbReference type="SUPFAM" id="SSF55729">
    <property type="entry name" value="Acyl-CoA N-acyltransferases (Nat)"/>
    <property type="match status" value="1"/>
</dbReference>